<feature type="region of interest" description="Disordered" evidence="6">
    <location>
        <begin position="1"/>
        <end position="250"/>
    </location>
</feature>
<proteinExistence type="predicted"/>
<evidence type="ECO:0000313" key="9">
    <source>
        <dbReference type="Proteomes" id="UP001292094"/>
    </source>
</evidence>
<dbReference type="PROSITE" id="PS00232">
    <property type="entry name" value="CADHERIN_1"/>
    <property type="match status" value="1"/>
</dbReference>
<dbReference type="EMBL" id="JAWZYT010001114">
    <property type="protein sequence ID" value="KAK4315401.1"/>
    <property type="molecule type" value="Genomic_DNA"/>
</dbReference>
<dbReference type="PANTHER" id="PTHR24027">
    <property type="entry name" value="CADHERIN-23"/>
    <property type="match status" value="1"/>
</dbReference>
<feature type="compositionally biased region" description="Basic residues" evidence="6">
    <location>
        <begin position="31"/>
        <end position="44"/>
    </location>
</feature>
<feature type="region of interest" description="Disordered" evidence="6">
    <location>
        <begin position="698"/>
        <end position="719"/>
    </location>
</feature>
<feature type="compositionally biased region" description="Basic and acidic residues" evidence="6">
    <location>
        <begin position="18"/>
        <end position="30"/>
    </location>
</feature>
<dbReference type="GO" id="GO:0016342">
    <property type="term" value="C:catenin complex"/>
    <property type="evidence" value="ECO:0007669"/>
    <property type="project" value="TreeGrafter"/>
</dbReference>
<dbReference type="Proteomes" id="UP001292094">
    <property type="component" value="Unassembled WGS sequence"/>
</dbReference>
<dbReference type="PRINTS" id="PR00205">
    <property type="entry name" value="CADHERIN"/>
</dbReference>
<sequence length="1004" mass="114382">MALDRDPPTGKGVWTLKVEVRDGQGGGRERRPTHHYNHRQRYPRHAAPWGVTQPEGDEINNERKGGERGREGNEEESRRNSRMSEIGNGKNGEERKGRSGVNVYEGTKGKYDTDEGGGGRRREEKHTQNISGKRGGRMGERKRNIGVEVRSGKNVNTERKRQETGRGKKARKERSMIHEARWEQNGGARNKETVLKKRRGIEETGRVTQAQKGRSNGRSKTGSKESSRSERVIADKMRDSARIRKGDRKEELQGAVEYEAVMMSEEDVEDPRKATRRLNDVAKKEEKKPCNKQGRGGERGVRKRAERMGEKVGRRRIIENVGQMIAKGFHRYKHRNEEGSETITYRREEMNGASGEEVKREEEERGQKIYENFGKAEKQITKNTKKIENIQEKSRSEKRSPRERKGTSNLSKREQLIDEVREVEEKRGPRKEEEEVGKDDLGLEQYKISLPTTTAEAVVEGQGPLESEWRPGRNLEIMDHNIPSTTRTPPDDYNGTPSLPSPPRYFPRQIKAGLALEGLYRDQQKGTIRGKRNKPKPQSQTTLELWGRLSLMLPRTSGRPVDNVYDQSTLPFSQTRPPYQTRVASKVRKSKQHVDSYQASFTSPVQIPIVDLASLHHIRERGVILRDEEQGKDEVKEENDKETEKKSTWKVEEGRQLVTGLRNLRDITSDSRNLSHQLQNHPTRTSTRLTTTLNFSLPGPTVSQRRGEVRPSSWRRKRDTESFQPDYDIHNYMYFSDDNEEVCEQYDLSYWDMQAEKVTAAEVVEDDAGTLGRRRVHVVETMVTVLVKDINDNSPYFPNTTMYGKVVENSPADLSVVSVAAWDADDATEGTNARLTYSIEKNVIDERTGEAIFLVEPESGVIRTALCCLDRETTPEYTIQVVASDGGGHKGTGTVVVLVADVNDNMPRLARRHWDLVVVETWGNEGPPDHSTLLEIAAADRDHDNHFHYRVVEGSGNGWDHFAVRTVGAVGQLYPIKVLDYENPKHREGFKFMVQVTDQVSKIL</sequence>
<feature type="compositionally biased region" description="Polar residues" evidence="6">
    <location>
        <begin position="206"/>
        <end position="220"/>
    </location>
</feature>
<dbReference type="FunFam" id="2.60.40.60:FF:000112">
    <property type="entry name" value="neural-cadherin isoform X1"/>
    <property type="match status" value="1"/>
</dbReference>
<dbReference type="InterPro" id="IPR015919">
    <property type="entry name" value="Cadherin-like_sf"/>
</dbReference>
<dbReference type="PROSITE" id="PS50268">
    <property type="entry name" value="CADHERIN_2"/>
    <property type="match status" value="2"/>
</dbReference>
<dbReference type="SMART" id="SM00112">
    <property type="entry name" value="CA"/>
    <property type="match status" value="1"/>
</dbReference>
<dbReference type="SUPFAM" id="SSF49313">
    <property type="entry name" value="Cadherin-like"/>
    <property type="match status" value="2"/>
</dbReference>
<evidence type="ECO:0000256" key="3">
    <source>
        <dbReference type="ARBA" id="ARBA00022837"/>
    </source>
</evidence>
<dbReference type="AlphaFoldDB" id="A0AAE1PWL5"/>
<dbReference type="CDD" id="cd11304">
    <property type="entry name" value="Cadherin_repeat"/>
    <property type="match status" value="1"/>
</dbReference>
<feature type="compositionally biased region" description="Basic and acidic residues" evidence="6">
    <location>
        <begin position="173"/>
        <end position="182"/>
    </location>
</feature>
<evidence type="ECO:0000256" key="2">
    <source>
        <dbReference type="ARBA" id="ARBA00022737"/>
    </source>
</evidence>
<comment type="subcellular location">
    <subcellularLocation>
        <location evidence="1">Membrane</location>
    </subcellularLocation>
</comment>
<dbReference type="InterPro" id="IPR039808">
    <property type="entry name" value="Cadherin"/>
</dbReference>
<dbReference type="GO" id="GO:0045296">
    <property type="term" value="F:cadherin binding"/>
    <property type="evidence" value="ECO:0007669"/>
    <property type="project" value="TreeGrafter"/>
</dbReference>
<feature type="compositionally biased region" description="Basic and acidic residues" evidence="6">
    <location>
        <begin position="107"/>
        <end position="127"/>
    </location>
</feature>
<feature type="compositionally biased region" description="Basic and acidic residues" evidence="6">
    <location>
        <begin position="189"/>
        <end position="205"/>
    </location>
</feature>
<evidence type="ECO:0000313" key="8">
    <source>
        <dbReference type="EMBL" id="KAK4315401.1"/>
    </source>
</evidence>
<reference evidence="8" key="1">
    <citation type="submission" date="2023-11" db="EMBL/GenBank/DDBJ databases">
        <title>Genome assemblies of two species of porcelain crab, Petrolisthes cinctipes and Petrolisthes manimaculis (Anomura: Porcellanidae).</title>
        <authorList>
            <person name="Angst P."/>
        </authorList>
    </citation>
    <scope>NUCLEOTIDE SEQUENCE</scope>
    <source>
        <strain evidence="8">PB745_02</strain>
        <tissue evidence="8">Gill</tissue>
    </source>
</reference>
<feature type="domain" description="Cadherin" evidence="7">
    <location>
        <begin position="798"/>
        <end position="909"/>
    </location>
</feature>
<feature type="region of interest" description="Disordered" evidence="6">
    <location>
        <begin position="263"/>
        <end position="310"/>
    </location>
</feature>
<feature type="domain" description="Cadherin" evidence="7">
    <location>
        <begin position="925"/>
        <end position="999"/>
    </location>
</feature>
<feature type="region of interest" description="Disordered" evidence="6">
    <location>
        <begin position="629"/>
        <end position="648"/>
    </location>
</feature>
<evidence type="ECO:0000256" key="6">
    <source>
        <dbReference type="SAM" id="MobiDB-lite"/>
    </source>
</evidence>
<keyword evidence="3 5" id="KW-0106">Calcium</keyword>
<name>A0AAE1PWL5_9EUCA</name>
<dbReference type="GO" id="GO:0016477">
    <property type="term" value="P:cell migration"/>
    <property type="evidence" value="ECO:0007669"/>
    <property type="project" value="TreeGrafter"/>
</dbReference>
<evidence type="ECO:0000259" key="7">
    <source>
        <dbReference type="PROSITE" id="PS50268"/>
    </source>
</evidence>
<feature type="region of interest" description="Disordered" evidence="6">
    <location>
        <begin position="332"/>
        <end position="445"/>
    </location>
</feature>
<dbReference type="GO" id="GO:0008013">
    <property type="term" value="F:beta-catenin binding"/>
    <property type="evidence" value="ECO:0007669"/>
    <property type="project" value="TreeGrafter"/>
</dbReference>
<feature type="compositionally biased region" description="Basic and acidic residues" evidence="6">
    <location>
        <begin position="60"/>
        <end position="79"/>
    </location>
</feature>
<evidence type="ECO:0000256" key="4">
    <source>
        <dbReference type="ARBA" id="ARBA00023136"/>
    </source>
</evidence>
<dbReference type="Pfam" id="PF00028">
    <property type="entry name" value="Cadherin"/>
    <property type="match status" value="1"/>
</dbReference>
<protein>
    <recommendedName>
        <fullName evidence="7">Cadherin domain-containing protein</fullName>
    </recommendedName>
</protein>
<keyword evidence="2" id="KW-0677">Repeat</keyword>
<feature type="compositionally biased region" description="Basic and acidic residues" evidence="6">
    <location>
        <begin position="156"/>
        <end position="166"/>
    </location>
</feature>
<evidence type="ECO:0000256" key="5">
    <source>
        <dbReference type="PROSITE-ProRule" id="PRU00043"/>
    </source>
</evidence>
<comment type="caution">
    <text evidence="8">The sequence shown here is derived from an EMBL/GenBank/DDBJ whole genome shotgun (WGS) entry which is preliminary data.</text>
</comment>
<dbReference type="InterPro" id="IPR002126">
    <property type="entry name" value="Cadherin-like_dom"/>
</dbReference>
<feature type="compositionally biased region" description="Basic and acidic residues" evidence="6">
    <location>
        <begin position="222"/>
        <end position="250"/>
    </location>
</feature>
<feature type="compositionally biased region" description="Basic and acidic residues" evidence="6">
    <location>
        <begin position="270"/>
        <end position="300"/>
    </location>
</feature>
<evidence type="ECO:0000256" key="1">
    <source>
        <dbReference type="ARBA" id="ARBA00004370"/>
    </source>
</evidence>
<organism evidence="8 9">
    <name type="scientific">Petrolisthes manimaculis</name>
    <dbReference type="NCBI Taxonomy" id="1843537"/>
    <lineage>
        <taxon>Eukaryota</taxon>
        <taxon>Metazoa</taxon>
        <taxon>Ecdysozoa</taxon>
        <taxon>Arthropoda</taxon>
        <taxon>Crustacea</taxon>
        <taxon>Multicrustacea</taxon>
        <taxon>Malacostraca</taxon>
        <taxon>Eumalacostraca</taxon>
        <taxon>Eucarida</taxon>
        <taxon>Decapoda</taxon>
        <taxon>Pleocyemata</taxon>
        <taxon>Anomura</taxon>
        <taxon>Galatheoidea</taxon>
        <taxon>Porcellanidae</taxon>
        <taxon>Petrolisthes</taxon>
    </lineage>
</organism>
<keyword evidence="9" id="KW-1185">Reference proteome</keyword>
<dbReference type="PANTHER" id="PTHR24027:SF438">
    <property type="entry name" value="CADHERIN 23"/>
    <property type="match status" value="1"/>
</dbReference>
<dbReference type="GO" id="GO:0031175">
    <property type="term" value="P:neuron projection development"/>
    <property type="evidence" value="ECO:0007669"/>
    <property type="project" value="TreeGrafter"/>
</dbReference>
<dbReference type="GO" id="GO:0007156">
    <property type="term" value="P:homophilic cell adhesion via plasma membrane adhesion molecules"/>
    <property type="evidence" value="ECO:0007669"/>
    <property type="project" value="InterPro"/>
</dbReference>
<dbReference type="InterPro" id="IPR020894">
    <property type="entry name" value="Cadherin_CS"/>
</dbReference>
<gene>
    <name evidence="8" type="ORF">Pmani_013318</name>
</gene>
<dbReference type="Gene3D" id="2.60.40.60">
    <property type="entry name" value="Cadherins"/>
    <property type="match status" value="2"/>
</dbReference>
<keyword evidence="4" id="KW-0472">Membrane</keyword>
<feature type="compositionally biased region" description="Basic and acidic residues" evidence="6">
    <location>
        <begin position="344"/>
        <end position="441"/>
    </location>
</feature>
<feature type="region of interest" description="Disordered" evidence="6">
    <location>
        <begin position="483"/>
        <end position="505"/>
    </location>
</feature>
<dbReference type="GO" id="GO:0005509">
    <property type="term" value="F:calcium ion binding"/>
    <property type="evidence" value="ECO:0007669"/>
    <property type="project" value="UniProtKB-UniRule"/>
</dbReference>
<accession>A0AAE1PWL5</accession>